<evidence type="ECO:0000256" key="4">
    <source>
        <dbReference type="SAM" id="Phobius"/>
    </source>
</evidence>
<feature type="region of interest" description="Disordered" evidence="3">
    <location>
        <begin position="431"/>
        <end position="462"/>
    </location>
</feature>
<feature type="compositionally biased region" description="Basic and acidic residues" evidence="3">
    <location>
        <begin position="525"/>
        <end position="536"/>
    </location>
</feature>
<proteinExistence type="predicted"/>
<feature type="region of interest" description="Disordered" evidence="3">
    <location>
        <begin position="496"/>
        <end position="564"/>
    </location>
</feature>
<dbReference type="InterPro" id="IPR011043">
    <property type="entry name" value="Gal_Oxase/kelch_b-propeller"/>
</dbReference>
<dbReference type="AlphaFoldDB" id="A0A8K0TMV0"/>
<dbReference type="InterPro" id="IPR015915">
    <property type="entry name" value="Kelch-typ_b-propeller"/>
</dbReference>
<name>A0A8K0TMV0_9PEZI</name>
<keyword evidence="7" id="KW-1185">Reference proteome</keyword>
<feature type="compositionally biased region" description="Gly residues" evidence="3">
    <location>
        <begin position="436"/>
        <end position="449"/>
    </location>
</feature>
<comment type="caution">
    <text evidence="6">The sequence shown here is derived from an EMBL/GenBank/DDBJ whole genome shotgun (WGS) entry which is preliminary data.</text>
</comment>
<dbReference type="Gene3D" id="2.120.10.80">
    <property type="entry name" value="Kelch-type beta propeller"/>
    <property type="match status" value="1"/>
</dbReference>
<keyword evidence="2" id="KW-0677">Repeat</keyword>
<dbReference type="Pfam" id="PF24681">
    <property type="entry name" value="Kelch_KLHDC2_KLHL20_DRC7"/>
    <property type="match status" value="1"/>
</dbReference>
<keyword evidence="4" id="KW-1133">Transmembrane helix</keyword>
<dbReference type="EMBL" id="JAGPXD010000002">
    <property type="protein sequence ID" value="KAH7368403.1"/>
    <property type="molecule type" value="Genomic_DNA"/>
</dbReference>
<dbReference type="SUPFAM" id="SSF117281">
    <property type="entry name" value="Kelch motif"/>
    <property type="match status" value="1"/>
</dbReference>
<keyword evidence="1" id="KW-0880">Kelch repeat</keyword>
<dbReference type="PANTHER" id="PTHR46093">
    <property type="entry name" value="ACYL-COA-BINDING DOMAIN-CONTAINING PROTEIN 5"/>
    <property type="match status" value="1"/>
</dbReference>
<dbReference type="SUPFAM" id="SSF50965">
    <property type="entry name" value="Galactose oxidase, central domain"/>
    <property type="match status" value="1"/>
</dbReference>
<evidence type="ECO:0000256" key="2">
    <source>
        <dbReference type="ARBA" id="ARBA00022737"/>
    </source>
</evidence>
<feature type="transmembrane region" description="Helical" evidence="4">
    <location>
        <begin position="464"/>
        <end position="487"/>
    </location>
</feature>
<evidence type="ECO:0000313" key="6">
    <source>
        <dbReference type="EMBL" id="KAH7368403.1"/>
    </source>
</evidence>
<evidence type="ECO:0000313" key="7">
    <source>
        <dbReference type="Proteomes" id="UP000813385"/>
    </source>
</evidence>
<organism evidence="6 7">
    <name type="scientific">Plectosphaerella cucumerina</name>
    <dbReference type="NCBI Taxonomy" id="40658"/>
    <lineage>
        <taxon>Eukaryota</taxon>
        <taxon>Fungi</taxon>
        <taxon>Dikarya</taxon>
        <taxon>Ascomycota</taxon>
        <taxon>Pezizomycotina</taxon>
        <taxon>Sordariomycetes</taxon>
        <taxon>Hypocreomycetidae</taxon>
        <taxon>Glomerellales</taxon>
        <taxon>Plectosphaerellaceae</taxon>
        <taxon>Plectosphaerella</taxon>
    </lineage>
</organism>
<gene>
    <name evidence="6" type="ORF">B0T11DRAFT_349918</name>
</gene>
<sequence>MRTSWKTALLAPGLLGSLVRAQSSFDSQLSGAPSANDFLRRWTPQGTVIGDYLYLDGGEVSQLVDGESLKYLNDTLSLNLAESWDPENVKLKIISKPSEPMMRQAIFTDASEGVFYIWGGKTSYSARTPEPQLIKFIPRSQGDGSWTMTVPEDDSTFAGLLRTEAGAYVSTPDAAFHFGGVASSRTTTKGPEGPVPGYVRFNFTTQSWSNHSAGPWTGSGLLQGAAAVYVPTFGPNGLVMLLGGRDPGADFLRMDNVSFMDPLTGDWHWQMTQGSAPTSRMFHCAVGVESPGPNKTYEIFVYGGRNELLDTAFDDIHVLSLPGFVWRKADYESSSPRDSHACVVAGDGKRQMISFGGVDYTLEGSEFWQDQDRFPQGLGVFDLTEMKWKTRYDAGAATYEAPEAVQSWYADGGQEDLRWSSDEVERLFVQESEASEGGGNGGGGEGNGDGGDDKGSSSGGSSTAAIAGGVVGGVLGVALILGLVWFIRRRRAAATTGAGAGMPVAETDASKAQPMELHGYGSGRVEADGTPRDKPYELIGSGPGPYTDAVELDAGPPGQQPRYR</sequence>
<feature type="chain" id="PRO_5035468859" evidence="5">
    <location>
        <begin position="22"/>
        <end position="564"/>
    </location>
</feature>
<accession>A0A8K0TMV0</accession>
<dbReference type="Proteomes" id="UP000813385">
    <property type="component" value="Unassembled WGS sequence"/>
</dbReference>
<evidence type="ECO:0000256" key="1">
    <source>
        <dbReference type="ARBA" id="ARBA00022441"/>
    </source>
</evidence>
<evidence type="ECO:0000256" key="5">
    <source>
        <dbReference type="SAM" id="SignalP"/>
    </source>
</evidence>
<dbReference type="PANTHER" id="PTHR46093:SF18">
    <property type="entry name" value="FIBRONECTIN TYPE-III DOMAIN-CONTAINING PROTEIN"/>
    <property type="match status" value="1"/>
</dbReference>
<dbReference type="OrthoDB" id="540004at2759"/>
<keyword evidence="5" id="KW-0732">Signal</keyword>
<evidence type="ECO:0000256" key="3">
    <source>
        <dbReference type="SAM" id="MobiDB-lite"/>
    </source>
</evidence>
<protein>
    <submittedName>
        <fullName evidence="6">Kelch repeat protein</fullName>
    </submittedName>
</protein>
<feature type="signal peptide" evidence="5">
    <location>
        <begin position="1"/>
        <end position="21"/>
    </location>
</feature>
<keyword evidence="4" id="KW-0812">Transmembrane</keyword>
<keyword evidence="4" id="KW-0472">Membrane</keyword>
<reference evidence="6" key="1">
    <citation type="journal article" date="2021" name="Nat. Commun.">
        <title>Genetic determinants of endophytism in the Arabidopsis root mycobiome.</title>
        <authorList>
            <person name="Mesny F."/>
            <person name="Miyauchi S."/>
            <person name="Thiergart T."/>
            <person name="Pickel B."/>
            <person name="Atanasova L."/>
            <person name="Karlsson M."/>
            <person name="Huettel B."/>
            <person name="Barry K.W."/>
            <person name="Haridas S."/>
            <person name="Chen C."/>
            <person name="Bauer D."/>
            <person name="Andreopoulos W."/>
            <person name="Pangilinan J."/>
            <person name="LaButti K."/>
            <person name="Riley R."/>
            <person name="Lipzen A."/>
            <person name="Clum A."/>
            <person name="Drula E."/>
            <person name="Henrissat B."/>
            <person name="Kohler A."/>
            <person name="Grigoriev I.V."/>
            <person name="Martin F.M."/>
            <person name="Hacquard S."/>
        </authorList>
    </citation>
    <scope>NUCLEOTIDE SEQUENCE</scope>
    <source>
        <strain evidence="6">MPI-CAGE-AT-0016</strain>
    </source>
</reference>